<dbReference type="SUPFAM" id="SSF144091">
    <property type="entry name" value="Rhomboid-like"/>
    <property type="match status" value="1"/>
</dbReference>
<evidence type="ECO:0000256" key="7">
    <source>
        <dbReference type="SAM" id="Phobius"/>
    </source>
</evidence>
<feature type="transmembrane region" description="Helical" evidence="7">
    <location>
        <begin position="110"/>
        <end position="132"/>
    </location>
</feature>
<feature type="transmembrane region" description="Helical" evidence="7">
    <location>
        <begin position="44"/>
        <end position="65"/>
    </location>
</feature>
<proteinExistence type="inferred from homology"/>
<dbReference type="RefSeq" id="WP_116847962.1">
    <property type="nucleotide sequence ID" value="NZ_QTJU01000004.1"/>
</dbReference>
<keyword evidence="9" id="KW-0645">Protease</keyword>
<reference evidence="9 10" key="1">
    <citation type="submission" date="2018-08" db="EMBL/GenBank/DDBJ databases">
        <title>Chitinophagaceae sp. K23C18032701, a novel bacterium isolated from forest soil.</title>
        <authorList>
            <person name="Wang C."/>
        </authorList>
    </citation>
    <scope>NUCLEOTIDE SEQUENCE [LARGE SCALE GENOMIC DNA]</scope>
    <source>
        <strain evidence="9 10">K23C18032701</strain>
    </source>
</reference>
<dbReference type="OrthoDB" id="9807874at2"/>
<evidence type="ECO:0000256" key="6">
    <source>
        <dbReference type="ARBA" id="ARBA00023136"/>
    </source>
</evidence>
<dbReference type="PANTHER" id="PTHR43731:SF14">
    <property type="entry name" value="PRESENILIN-ASSOCIATED RHOMBOID-LIKE PROTEIN, MITOCHONDRIAL"/>
    <property type="match status" value="1"/>
</dbReference>
<accession>A0A3E1NIY0</accession>
<evidence type="ECO:0000313" key="10">
    <source>
        <dbReference type="Proteomes" id="UP000261284"/>
    </source>
</evidence>
<keyword evidence="5 7" id="KW-1133">Transmembrane helix</keyword>
<evidence type="ECO:0000256" key="4">
    <source>
        <dbReference type="ARBA" id="ARBA00022801"/>
    </source>
</evidence>
<organism evidence="9 10">
    <name type="scientific">Deminuibacter soli</name>
    <dbReference type="NCBI Taxonomy" id="2291815"/>
    <lineage>
        <taxon>Bacteria</taxon>
        <taxon>Pseudomonadati</taxon>
        <taxon>Bacteroidota</taxon>
        <taxon>Chitinophagia</taxon>
        <taxon>Chitinophagales</taxon>
        <taxon>Chitinophagaceae</taxon>
        <taxon>Deminuibacter</taxon>
    </lineage>
</organism>
<evidence type="ECO:0000256" key="2">
    <source>
        <dbReference type="ARBA" id="ARBA00009045"/>
    </source>
</evidence>
<dbReference type="InterPro" id="IPR050925">
    <property type="entry name" value="Rhomboid_protease_S54"/>
</dbReference>
<dbReference type="GO" id="GO:0016020">
    <property type="term" value="C:membrane"/>
    <property type="evidence" value="ECO:0007669"/>
    <property type="project" value="UniProtKB-SubCell"/>
</dbReference>
<comment type="similarity">
    <text evidence="2">Belongs to the peptidase S54 family.</text>
</comment>
<name>A0A3E1NIY0_9BACT</name>
<feature type="domain" description="Peptidase S54 rhomboid" evidence="8">
    <location>
        <begin position="39"/>
        <end position="190"/>
    </location>
</feature>
<dbReference type="Gene3D" id="1.20.1540.10">
    <property type="entry name" value="Rhomboid-like"/>
    <property type="match status" value="1"/>
</dbReference>
<evidence type="ECO:0000256" key="3">
    <source>
        <dbReference type="ARBA" id="ARBA00022692"/>
    </source>
</evidence>
<dbReference type="InterPro" id="IPR022764">
    <property type="entry name" value="Peptidase_S54_rhomboid_dom"/>
</dbReference>
<feature type="transmembrane region" description="Helical" evidence="7">
    <location>
        <begin position="174"/>
        <end position="193"/>
    </location>
</feature>
<dbReference type="Proteomes" id="UP000261284">
    <property type="component" value="Unassembled WGS sequence"/>
</dbReference>
<dbReference type="EMBL" id="QTJU01000004">
    <property type="protein sequence ID" value="RFM27887.1"/>
    <property type="molecule type" value="Genomic_DNA"/>
</dbReference>
<gene>
    <name evidence="9" type="ORF">DXN05_12880</name>
</gene>
<dbReference type="GO" id="GO:0004252">
    <property type="term" value="F:serine-type endopeptidase activity"/>
    <property type="evidence" value="ECO:0007669"/>
    <property type="project" value="InterPro"/>
</dbReference>
<keyword evidence="6 7" id="KW-0472">Membrane</keyword>
<evidence type="ECO:0000256" key="1">
    <source>
        <dbReference type="ARBA" id="ARBA00004141"/>
    </source>
</evidence>
<evidence type="ECO:0000256" key="5">
    <source>
        <dbReference type="ARBA" id="ARBA00022989"/>
    </source>
</evidence>
<keyword evidence="10" id="KW-1185">Reference proteome</keyword>
<dbReference type="Pfam" id="PF01694">
    <property type="entry name" value="Rhomboid"/>
    <property type="match status" value="1"/>
</dbReference>
<protein>
    <submittedName>
        <fullName evidence="9">Rhomboid family intramembrane serine protease</fullName>
    </submittedName>
</protein>
<keyword evidence="3 7" id="KW-0812">Transmembrane</keyword>
<dbReference type="PANTHER" id="PTHR43731">
    <property type="entry name" value="RHOMBOID PROTEASE"/>
    <property type="match status" value="1"/>
</dbReference>
<feature type="transmembrane region" description="Helical" evidence="7">
    <location>
        <begin position="139"/>
        <end position="162"/>
    </location>
</feature>
<keyword evidence="4" id="KW-0378">Hydrolase</keyword>
<dbReference type="AlphaFoldDB" id="A0A3E1NIY0"/>
<comment type="caution">
    <text evidence="9">The sequence shown here is derived from an EMBL/GenBank/DDBJ whole genome shotgun (WGS) entry which is preliminary data.</text>
</comment>
<dbReference type="GO" id="GO:0006508">
    <property type="term" value="P:proteolysis"/>
    <property type="evidence" value="ECO:0007669"/>
    <property type="project" value="UniProtKB-KW"/>
</dbReference>
<dbReference type="InterPro" id="IPR035952">
    <property type="entry name" value="Rhomboid-like_sf"/>
</dbReference>
<feature type="transmembrane region" description="Helical" evidence="7">
    <location>
        <begin position="85"/>
        <end position="104"/>
    </location>
</feature>
<sequence>MSITLAIVIITAVISFTAFSNQKIQEDLIFYPPAVDRRRQWYRFITSGFIHANFFHLFFNMWALYSFGTMVEDALNQIFGPAGRIYYLLLYISALVVSLLPTYFNNRDNYHYRSLGASGAVSAVVFAGILFFPLNEIGIFPLPFGIPGFIFGALYLIISSYLSRRGMDNINHSAHLWGSVYGFIYVIAICALFSSYPPIQAFIQQVQSYHFGK</sequence>
<evidence type="ECO:0000259" key="8">
    <source>
        <dbReference type="Pfam" id="PF01694"/>
    </source>
</evidence>
<evidence type="ECO:0000313" key="9">
    <source>
        <dbReference type="EMBL" id="RFM27887.1"/>
    </source>
</evidence>
<comment type="subcellular location">
    <subcellularLocation>
        <location evidence="1">Membrane</location>
        <topology evidence="1">Multi-pass membrane protein</topology>
    </subcellularLocation>
</comment>